<dbReference type="PANTHER" id="PTHR10579">
    <property type="entry name" value="CALCIUM-ACTIVATED CHLORIDE CHANNEL REGULATOR"/>
    <property type="match status" value="1"/>
</dbReference>
<dbReference type="InterPro" id="IPR013083">
    <property type="entry name" value="Znf_RING/FYVE/PHD"/>
</dbReference>
<evidence type="ECO:0000259" key="3">
    <source>
        <dbReference type="PROSITE" id="PS50089"/>
    </source>
</evidence>
<dbReference type="CDD" id="cd01466">
    <property type="entry name" value="vWA_C3HC4_type"/>
    <property type="match status" value="1"/>
</dbReference>
<dbReference type="CDD" id="cd23114">
    <property type="entry name" value="RING-H2_WAVH2"/>
    <property type="match status" value="1"/>
</dbReference>
<dbReference type="SMART" id="SM00184">
    <property type="entry name" value="RING"/>
    <property type="match status" value="1"/>
</dbReference>
<protein>
    <submittedName>
        <fullName evidence="5">Uncharacterized protein</fullName>
    </submittedName>
</protein>
<dbReference type="PANTHER" id="PTHR10579:SF43">
    <property type="entry name" value="ZINC FINGER (C3HC4-TYPE RING FINGER) FAMILY PROTEIN"/>
    <property type="match status" value="1"/>
</dbReference>
<feature type="domain" description="VWFA" evidence="4">
    <location>
        <begin position="260"/>
        <end position="450"/>
    </location>
</feature>
<dbReference type="SUPFAM" id="SSF53300">
    <property type="entry name" value="vWA-like"/>
    <property type="match status" value="1"/>
</dbReference>
<dbReference type="InterPro" id="IPR001841">
    <property type="entry name" value="Znf_RING"/>
</dbReference>
<dbReference type="InterPro" id="IPR051266">
    <property type="entry name" value="CLCR"/>
</dbReference>
<keyword evidence="1" id="KW-0862">Zinc</keyword>
<dbReference type="PROSITE" id="PS50234">
    <property type="entry name" value="VWFA"/>
    <property type="match status" value="1"/>
</dbReference>
<dbReference type="InterPro" id="IPR036465">
    <property type="entry name" value="vWFA_dom_sf"/>
</dbReference>
<dbReference type="Pfam" id="PF14624">
    <property type="entry name" value="Vwaint"/>
    <property type="match status" value="1"/>
</dbReference>
<gene>
    <name evidence="5" type="ORF">QVD17_36135</name>
</gene>
<dbReference type="EMBL" id="JAUHHV010000010">
    <property type="protein sequence ID" value="KAK1409608.1"/>
    <property type="molecule type" value="Genomic_DNA"/>
</dbReference>
<dbReference type="AlphaFoldDB" id="A0AAD8NIU8"/>
<name>A0AAD8NIU8_TARER</name>
<dbReference type="PROSITE" id="PS50089">
    <property type="entry name" value="ZF_RING_2"/>
    <property type="match status" value="1"/>
</dbReference>
<keyword evidence="1" id="KW-0863">Zinc-finger</keyword>
<feature type="region of interest" description="Disordered" evidence="2">
    <location>
        <begin position="689"/>
        <end position="711"/>
    </location>
</feature>
<accession>A0AAD8NIU8</accession>
<organism evidence="5 6">
    <name type="scientific">Tagetes erecta</name>
    <name type="common">African marigold</name>
    <dbReference type="NCBI Taxonomy" id="13708"/>
    <lineage>
        <taxon>Eukaryota</taxon>
        <taxon>Viridiplantae</taxon>
        <taxon>Streptophyta</taxon>
        <taxon>Embryophyta</taxon>
        <taxon>Tracheophyta</taxon>
        <taxon>Spermatophyta</taxon>
        <taxon>Magnoliopsida</taxon>
        <taxon>eudicotyledons</taxon>
        <taxon>Gunneridae</taxon>
        <taxon>Pentapetalae</taxon>
        <taxon>asterids</taxon>
        <taxon>campanulids</taxon>
        <taxon>Asterales</taxon>
        <taxon>Asteraceae</taxon>
        <taxon>Asteroideae</taxon>
        <taxon>Heliantheae alliance</taxon>
        <taxon>Tageteae</taxon>
        <taxon>Tagetes</taxon>
    </lineage>
</organism>
<evidence type="ECO:0000259" key="4">
    <source>
        <dbReference type="PROSITE" id="PS50234"/>
    </source>
</evidence>
<keyword evidence="6" id="KW-1185">Reference proteome</keyword>
<dbReference type="SMART" id="SM00327">
    <property type="entry name" value="VWA"/>
    <property type="match status" value="1"/>
</dbReference>
<dbReference type="Pfam" id="PF17123">
    <property type="entry name" value="zf-RING_11"/>
    <property type="match status" value="1"/>
</dbReference>
<sequence>MGSKWRKVKMALASNLCVYVPTADDDSPPHSDGYSDAALLSPAPPGASVIRPASPTLRISKSFNRSSKKTCTICLASMKRGEGQAIFTAECSHSFHFQCIASNVKHGNKICPVCRAKWKEVPLQGPINPNPPTGRTRINPVNWSNDPVMTLLRPIPPRPNSPRHAVAPIFPTPEPTVFNDDEPLDLKFTNIPSLENSNLKRVSVKTYTEVPAIPRFSSADDFTVLIHLKAPASVSGVKSSNTNQGSTFSQVNQTPRAPVDLVTVLDTSGSMAGTKLALLKRAMGFVIQNLGPADRLAVIAFSSTARRLFPLRKMSDTGKQQALQAVNSLVANGGTNIAEGLRKGAKVMEDRRENNPVGSIILLSDGQDTYTVNGSSNSGGGKNQSNYELLLPQSIHSGDGNPGMKIPVHAFGFGTDHDASSMHSISEISGGTFSFIETEGVIQDAFAQCIGGLLSVVVKDARVIIESVNPSVVLRSLKAGSYKNHLTAGGKSGCIDVGDLYADEERDFLVSVNIPKELTSHETCLLKVKCRYTDPLTKETVNLESVDVGIKRPDNLGQEIVSVEVDRQKNRLQAAEAMVLARTAAEEGDLAQAICTLENCRRVLSETVSAKSGDRLCVGLDAELKEMQERMASRHMYEASGRAYILSGLSSHSWQRATARGDSTDGSSLVQAYQTPSMVEMLTRSQASLLGSPSAQRPVRPIWSFASPKPR</sequence>
<comment type="caution">
    <text evidence="5">The sequence shown here is derived from an EMBL/GenBank/DDBJ whole genome shotgun (WGS) entry which is preliminary data.</text>
</comment>
<dbReference type="GO" id="GO:0008270">
    <property type="term" value="F:zinc ion binding"/>
    <property type="evidence" value="ECO:0007669"/>
    <property type="project" value="UniProtKB-KW"/>
</dbReference>
<evidence type="ECO:0000256" key="2">
    <source>
        <dbReference type="SAM" id="MobiDB-lite"/>
    </source>
</evidence>
<evidence type="ECO:0000313" key="6">
    <source>
        <dbReference type="Proteomes" id="UP001229421"/>
    </source>
</evidence>
<dbReference type="Gene3D" id="3.40.50.410">
    <property type="entry name" value="von Willebrand factor, type A domain"/>
    <property type="match status" value="1"/>
</dbReference>
<reference evidence="5" key="1">
    <citation type="journal article" date="2023" name="bioRxiv">
        <title>Improved chromosome-level genome assembly for marigold (Tagetes erecta).</title>
        <authorList>
            <person name="Jiang F."/>
            <person name="Yuan L."/>
            <person name="Wang S."/>
            <person name="Wang H."/>
            <person name="Xu D."/>
            <person name="Wang A."/>
            <person name="Fan W."/>
        </authorList>
    </citation>
    <scope>NUCLEOTIDE SEQUENCE</scope>
    <source>
        <strain evidence="5">WSJ</strain>
        <tissue evidence="5">Leaf</tissue>
    </source>
</reference>
<evidence type="ECO:0000313" key="5">
    <source>
        <dbReference type="EMBL" id="KAK1409608.1"/>
    </source>
</evidence>
<dbReference type="SUPFAM" id="SSF57850">
    <property type="entry name" value="RING/U-box"/>
    <property type="match status" value="1"/>
</dbReference>
<keyword evidence="1" id="KW-0479">Metal-binding</keyword>
<dbReference type="Gene3D" id="3.30.40.10">
    <property type="entry name" value="Zinc/RING finger domain, C3HC4 (zinc finger)"/>
    <property type="match status" value="1"/>
</dbReference>
<dbReference type="Proteomes" id="UP001229421">
    <property type="component" value="Unassembled WGS sequence"/>
</dbReference>
<dbReference type="InterPro" id="IPR002035">
    <property type="entry name" value="VWF_A"/>
</dbReference>
<evidence type="ECO:0000256" key="1">
    <source>
        <dbReference type="PROSITE-ProRule" id="PRU00175"/>
    </source>
</evidence>
<dbReference type="Pfam" id="PF00092">
    <property type="entry name" value="VWA"/>
    <property type="match status" value="1"/>
</dbReference>
<feature type="domain" description="RING-type" evidence="3">
    <location>
        <begin position="71"/>
        <end position="115"/>
    </location>
</feature>
<proteinExistence type="predicted"/>
<dbReference type="InterPro" id="IPR032838">
    <property type="entry name" value="Vwaint_dom"/>
</dbReference>